<dbReference type="OrthoDB" id="3226582at2759"/>
<evidence type="ECO:0000313" key="2">
    <source>
        <dbReference type="EMBL" id="KAJ4490761.1"/>
    </source>
</evidence>
<evidence type="ECO:0000256" key="1">
    <source>
        <dbReference type="SAM" id="Phobius"/>
    </source>
</evidence>
<keyword evidence="3" id="KW-1185">Reference proteome</keyword>
<reference evidence="2" key="1">
    <citation type="submission" date="2022-08" db="EMBL/GenBank/DDBJ databases">
        <title>A Global Phylogenomic Analysis of the Shiitake Genus Lentinula.</title>
        <authorList>
            <consortium name="DOE Joint Genome Institute"/>
            <person name="Sierra-Patev S."/>
            <person name="Min B."/>
            <person name="Naranjo-Ortiz M."/>
            <person name="Looney B."/>
            <person name="Konkel Z."/>
            <person name="Slot J.C."/>
            <person name="Sakamoto Y."/>
            <person name="Steenwyk J.L."/>
            <person name="Rokas A."/>
            <person name="Carro J."/>
            <person name="Camarero S."/>
            <person name="Ferreira P."/>
            <person name="Molpeceres G."/>
            <person name="Ruiz-Duenas F.J."/>
            <person name="Serrano A."/>
            <person name="Henrissat B."/>
            <person name="Drula E."/>
            <person name="Hughes K.W."/>
            <person name="Mata J.L."/>
            <person name="Ishikawa N.K."/>
            <person name="Vargas-Isla R."/>
            <person name="Ushijima S."/>
            <person name="Smith C.A."/>
            <person name="Ahrendt S."/>
            <person name="Andreopoulos W."/>
            <person name="He G."/>
            <person name="Labutti K."/>
            <person name="Lipzen A."/>
            <person name="Ng V."/>
            <person name="Riley R."/>
            <person name="Sandor L."/>
            <person name="Barry K."/>
            <person name="Martinez A.T."/>
            <person name="Xiao Y."/>
            <person name="Gibbons J.G."/>
            <person name="Terashima K."/>
            <person name="Grigoriev I.V."/>
            <person name="Hibbett D.S."/>
        </authorList>
    </citation>
    <scope>NUCLEOTIDE SEQUENCE</scope>
    <source>
        <strain evidence="2">JLM2183</strain>
    </source>
</reference>
<keyword evidence="1" id="KW-0812">Transmembrane</keyword>
<dbReference type="Proteomes" id="UP001150266">
    <property type="component" value="Unassembled WGS sequence"/>
</dbReference>
<feature type="transmembrane region" description="Helical" evidence="1">
    <location>
        <begin position="90"/>
        <end position="112"/>
    </location>
</feature>
<dbReference type="AlphaFoldDB" id="A0A9W9AWY2"/>
<feature type="transmembrane region" description="Helical" evidence="1">
    <location>
        <begin position="20"/>
        <end position="45"/>
    </location>
</feature>
<evidence type="ECO:0000313" key="3">
    <source>
        <dbReference type="Proteomes" id="UP001150266"/>
    </source>
</evidence>
<sequence>MAHNIISRTWTARESLVLSIYPIVAHLFLYGIHVSLFGVAIGITLARKRQSSRRVHLIALTFLFTVCTASAVARLVFVGLNTSGTEYSNVIPVSVIIGLHCLANVIADALLIHRCYHIWAPTRSVLYPPIFGLVANFGVGIAALIDWNIYWVFMFITLIENMYLTAMTAGRIWYINRESKTMLGSKVHSRYQVIVASILESGLLYPLVLIVTATSLAMPRVSFSQILMFNVMLNIQIQIVGIAQSLIIVRVGLGLDISNTIEGSIAELSDLEGAVPESNIPDRTSLHVTAV</sequence>
<gene>
    <name evidence="2" type="ORF">J3R30DRAFT_3424891</name>
</gene>
<feature type="transmembrane region" description="Helical" evidence="1">
    <location>
        <begin position="124"/>
        <end position="145"/>
    </location>
</feature>
<organism evidence="2 3">
    <name type="scientific">Lentinula aciculospora</name>
    <dbReference type="NCBI Taxonomy" id="153920"/>
    <lineage>
        <taxon>Eukaryota</taxon>
        <taxon>Fungi</taxon>
        <taxon>Dikarya</taxon>
        <taxon>Basidiomycota</taxon>
        <taxon>Agaricomycotina</taxon>
        <taxon>Agaricomycetes</taxon>
        <taxon>Agaricomycetidae</taxon>
        <taxon>Agaricales</taxon>
        <taxon>Marasmiineae</taxon>
        <taxon>Omphalotaceae</taxon>
        <taxon>Lentinula</taxon>
    </lineage>
</organism>
<feature type="transmembrane region" description="Helical" evidence="1">
    <location>
        <begin position="57"/>
        <end position="78"/>
    </location>
</feature>
<name>A0A9W9AWY2_9AGAR</name>
<feature type="transmembrane region" description="Helical" evidence="1">
    <location>
        <begin position="226"/>
        <end position="249"/>
    </location>
</feature>
<protein>
    <submittedName>
        <fullName evidence="2">Uncharacterized protein</fullName>
    </submittedName>
</protein>
<dbReference type="EMBL" id="JAOTPV010000001">
    <property type="protein sequence ID" value="KAJ4490761.1"/>
    <property type="molecule type" value="Genomic_DNA"/>
</dbReference>
<proteinExistence type="predicted"/>
<feature type="transmembrane region" description="Helical" evidence="1">
    <location>
        <begin position="193"/>
        <end position="214"/>
    </location>
</feature>
<keyword evidence="1" id="KW-0472">Membrane</keyword>
<comment type="caution">
    <text evidence="2">The sequence shown here is derived from an EMBL/GenBank/DDBJ whole genome shotgun (WGS) entry which is preliminary data.</text>
</comment>
<keyword evidence="1" id="KW-1133">Transmembrane helix</keyword>
<accession>A0A9W9AWY2</accession>
<feature type="transmembrane region" description="Helical" evidence="1">
    <location>
        <begin position="151"/>
        <end position="173"/>
    </location>
</feature>